<dbReference type="AlphaFoldDB" id="A0A087U0K1"/>
<sequence>MAIAETENVICNEAPPVEESRVHSAKVRVTFIESQHVAQVACAPPSPDVTLDFGSDTMTSPALEHSPDYNRQISHESGVDNPFRPDGELSREADTIVSLIKEGKPITPVKGEELDIDGVVANGISHDQTDSMITGPASPNGKEVKEVVITPNSTSPLESKPKAGANGSTPKDQNSAPGIVEVQHGVIVPPTDAPAVEQVVIKKKPKCKCCVIQ</sequence>
<feature type="compositionally biased region" description="Polar residues" evidence="1">
    <location>
        <begin position="166"/>
        <end position="176"/>
    </location>
</feature>
<proteinExistence type="predicted"/>
<evidence type="ECO:0000313" key="2">
    <source>
        <dbReference type="EMBL" id="KFM70890.1"/>
    </source>
</evidence>
<dbReference type="OrthoDB" id="6618101at2759"/>
<dbReference type="EMBL" id="KK117592">
    <property type="protein sequence ID" value="KFM70890.1"/>
    <property type="molecule type" value="Genomic_DNA"/>
</dbReference>
<feature type="non-terminal residue" evidence="2">
    <location>
        <position position="213"/>
    </location>
</feature>
<dbReference type="Proteomes" id="UP000054359">
    <property type="component" value="Unassembled WGS sequence"/>
</dbReference>
<accession>A0A087U0K1</accession>
<protein>
    <submittedName>
        <fullName evidence="2">Uncharacterized protein</fullName>
    </submittedName>
</protein>
<organism evidence="2 3">
    <name type="scientific">Stegodyphus mimosarum</name>
    <name type="common">African social velvet spider</name>
    <dbReference type="NCBI Taxonomy" id="407821"/>
    <lineage>
        <taxon>Eukaryota</taxon>
        <taxon>Metazoa</taxon>
        <taxon>Ecdysozoa</taxon>
        <taxon>Arthropoda</taxon>
        <taxon>Chelicerata</taxon>
        <taxon>Arachnida</taxon>
        <taxon>Araneae</taxon>
        <taxon>Araneomorphae</taxon>
        <taxon>Entelegynae</taxon>
        <taxon>Eresoidea</taxon>
        <taxon>Eresidae</taxon>
        <taxon>Stegodyphus</taxon>
    </lineage>
</organism>
<gene>
    <name evidence="2" type="ORF">X975_01393</name>
</gene>
<dbReference type="OMA" id="YYVIKVP"/>
<keyword evidence="3" id="KW-1185">Reference proteome</keyword>
<evidence type="ECO:0000256" key="1">
    <source>
        <dbReference type="SAM" id="MobiDB-lite"/>
    </source>
</evidence>
<evidence type="ECO:0000313" key="3">
    <source>
        <dbReference type="Proteomes" id="UP000054359"/>
    </source>
</evidence>
<feature type="region of interest" description="Disordered" evidence="1">
    <location>
        <begin position="151"/>
        <end position="178"/>
    </location>
</feature>
<feature type="compositionally biased region" description="Basic and acidic residues" evidence="1">
    <location>
        <begin position="65"/>
        <end position="87"/>
    </location>
</feature>
<dbReference type="STRING" id="407821.A0A087U0K1"/>
<name>A0A087U0K1_STEMI</name>
<feature type="region of interest" description="Disordered" evidence="1">
    <location>
        <begin position="57"/>
        <end position="87"/>
    </location>
</feature>
<reference evidence="2 3" key="1">
    <citation type="submission" date="2013-11" db="EMBL/GenBank/DDBJ databases">
        <title>Genome sequencing of Stegodyphus mimosarum.</title>
        <authorList>
            <person name="Bechsgaard J."/>
        </authorList>
    </citation>
    <scope>NUCLEOTIDE SEQUENCE [LARGE SCALE GENOMIC DNA]</scope>
</reference>